<organism evidence="1 2">
    <name type="scientific">Fusarium oxysporum f. sp. raphani 54005</name>
    <dbReference type="NCBI Taxonomy" id="1089458"/>
    <lineage>
        <taxon>Eukaryota</taxon>
        <taxon>Fungi</taxon>
        <taxon>Dikarya</taxon>
        <taxon>Ascomycota</taxon>
        <taxon>Pezizomycotina</taxon>
        <taxon>Sordariomycetes</taxon>
        <taxon>Hypocreomycetidae</taxon>
        <taxon>Hypocreales</taxon>
        <taxon>Nectriaceae</taxon>
        <taxon>Fusarium</taxon>
        <taxon>Fusarium oxysporum species complex</taxon>
    </lineage>
</organism>
<accession>X0BBK6</accession>
<name>X0BBK6_FUSOX</name>
<protein>
    <submittedName>
        <fullName evidence="1">Uncharacterized protein</fullName>
    </submittedName>
</protein>
<keyword evidence="2" id="KW-1185">Reference proteome</keyword>
<reference evidence="1 2" key="1">
    <citation type="submission" date="2011-11" db="EMBL/GenBank/DDBJ databases">
        <title>The Genome Sequence of Fusarium oxysporum PHW815.</title>
        <authorList>
            <consortium name="The Broad Institute Genome Sequencing Platform"/>
            <person name="Ma L.-J."/>
            <person name="Gale L.R."/>
            <person name="Schwartz D.C."/>
            <person name="Zhou S."/>
            <person name="Corby-Kistler H."/>
            <person name="Young S.K."/>
            <person name="Zeng Q."/>
            <person name="Gargeya S."/>
            <person name="Fitzgerald M."/>
            <person name="Haas B."/>
            <person name="Abouelleil A."/>
            <person name="Alvarado L."/>
            <person name="Arachchi H.M."/>
            <person name="Berlin A."/>
            <person name="Brown A."/>
            <person name="Chapman S.B."/>
            <person name="Chen Z."/>
            <person name="Dunbar C."/>
            <person name="Freedman E."/>
            <person name="Gearin G."/>
            <person name="Goldberg J."/>
            <person name="Griggs A."/>
            <person name="Gujja S."/>
            <person name="Heiman D."/>
            <person name="Howarth C."/>
            <person name="Larson L."/>
            <person name="Lui A."/>
            <person name="MacDonald P.J.P."/>
            <person name="Montmayeur A."/>
            <person name="Murphy C."/>
            <person name="Neiman D."/>
            <person name="Pearson M."/>
            <person name="Priest M."/>
            <person name="Roberts A."/>
            <person name="Saif S."/>
            <person name="Shea T."/>
            <person name="Shenoy N."/>
            <person name="Sisk P."/>
            <person name="Stolte C."/>
            <person name="Sykes S."/>
            <person name="Wortman J."/>
            <person name="Nusbaum C."/>
            <person name="Birren B."/>
        </authorList>
    </citation>
    <scope>NUCLEOTIDE SEQUENCE [LARGE SCALE GENOMIC DNA]</scope>
    <source>
        <strain evidence="1 2">54005</strain>
    </source>
</reference>
<dbReference type="Proteomes" id="UP000030663">
    <property type="component" value="Unassembled WGS sequence"/>
</dbReference>
<dbReference type="HOGENOM" id="CLU_3359772_0_0_1"/>
<gene>
    <name evidence="1" type="ORF">FOQG_19067</name>
</gene>
<evidence type="ECO:0000313" key="1">
    <source>
        <dbReference type="EMBL" id="EXK76178.1"/>
    </source>
</evidence>
<evidence type="ECO:0000313" key="2">
    <source>
        <dbReference type="Proteomes" id="UP000030663"/>
    </source>
</evidence>
<proteinExistence type="predicted"/>
<dbReference type="EMBL" id="KI979576">
    <property type="protein sequence ID" value="EXK76178.1"/>
    <property type="molecule type" value="Genomic_DNA"/>
</dbReference>
<dbReference type="AlphaFoldDB" id="X0BBK6"/>
<sequence length="36" mass="3728">MIVHRSRPGPTPSHRVASVLDLLSSGSAVSGQLSLD</sequence>